<evidence type="ECO:0000259" key="15">
    <source>
        <dbReference type="Pfam" id="PF00137"/>
    </source>
</evidence>
<keyword evidence="9 14" id="KW-0406">Ion transport</keyword>
<comment type="function">
    <text evidence="13 14">F(1)F(0) ATP synthase produces ATP from ADP in the presence of a proton or sodium gradient. F-type ATPases consist of two structural domains, F(1) containing the extramembraneous catalytic core and F(0) containing the membrane proton channel, linked together by a central stalk and a peripheral stalk. During catalysis, ATP synthesis in the catalytic domain of F(1) is coupled via a rotary mechanism of the central stalk subunits to proton translocation.</text>
</comment>
<dbReference type="GO" id="GO:0045259">
    <property type="term" value="C:proton-transporting ATP synthase complex"/>
    <property type="evidence" value="ECO:0007669"/>
    <property type="project" value="UniProtKB-KW"/>
</dbReference>
<dbReference type="InterPro" id="IPR002379">
    <property type="entry name" value="ATPase_proteolipid_c-like_dom"/>
</dbReference>
<keyword evidence="3 14" id="KW-0813">Transport</keyword>
<name>A0A2M8W1H9_9MICO</name>
<dbReference type="InterPro" id="IPR020537">
    <property type="entry name" value="ATP_synth_F0_csu_DDCD_BS"/>
</dbReference>
<dbReference type="InterPro" id="IPR038662">
    <property type="entry name" value="ATP_synth_F0_csu_sf"/>
</dbReference>
<dbReference type="Pfam" id="PF00137">
    <property type="entry name" value="ATP-synt_C"/>
    <property type="match status" value="1"/>
</dbReference>
<sequence length="82" mass="8499">MKGTIPVDTTILAEVTGSLSTVGYGLAAIGPGVGLGILFGKTIEGMARQPEMSGQLRTTMFIGLAFIEVLALLGIVTPFFLK</sequence>
<dbReference type="InterPro" id="IPR000454">
    <property type="entry name" value="ATP_synth_F0_csu"/>
</dbReference>
<evidence type="ECO:0000256" key="8">
    <source>
        <dbReference type="ARBA" id="ARBA00022989"/>
    </source>
</evidence>
<evidence type="ECO:0000256" key="11">
    <source>
        <dbReference type="ARBA" id="ARBA00023136"/>
    </source>
</evidence>
<evidence type="ECO:0000256" key="5">
    <source>
        <dbReference type="ARBA" id="ARBA00022547"/>
    </source>
</evidence>
<feature type="domain" description="V-ATPase proteolipid subunit C-like" evidence="15">
    <location>
        <begin position="23"/>
        <end position="79"/>
    </location>
</feature>
<dbReference type="InterPro" id="IPR035921">
    <property type="entry name" value="F/V-ATP_Csub_sf"/>
</dbReference>
<reference evidence="16 17" key="1">
    <citation type="submission" date="2017-11" db="EMBL/GenBank/DDBJ databases">
        <title>Genomic Encyclopedia of Archaeal and Bacterial Type Strains, Phase II (KMG-II): From Individual Species to Whole Genera.</title>
        <authorList>
            <person name="Goeker M."/>
        </authorList>
    </citation>
    <scope>NUCLEOTIDE SEQUENCE [LARGE SCALE GENOMIC DNA]</scope>
    <source>
        <strain evidence="16 17">DSM 22413</strain>
    </source>
</reference>
<dbReference type="EMBL" id="PGTZ01000014">
    <property type="protein sequence ID" value="PJI84787.1"/>
    <property type="molecule type" value="Genomic_DNA"/>
</dbReference>
<dbReference type="AlphaFoldDB" id="A0A2M8W1H9"/>
<dbReference type="NCBIfam" id="TIGR01260">
    <property type="entry name" value="ATP_synt_c"/>
    <property type="match status" value="1"/>
</dbReference>
<dbReference type="InterPro" id="IPR005953">
    <property type="entry name" value="ATP_synth_csu_bac/chlpt"/>
</dbReference>
<dbReference type="SUPFAM" id="SSF81333">
    <property type="entry name" value="F1F0 ATP synthase subunit C"/>
    <property type="match status" value="1"/>
</dbReference>
<organism evidence="16 17">
    <name type="scientific">Luteimicrobium subarcticum</name>
    <dbReference type="NCBI Taxonomy" id="620910"/>
    <lineage>
        <taxon>Bacteria</taxon>
        <taxon>Bacillati</taxon>
        <taxon>Actinomycetota</taxon>
        <taxon>Actinomycetes</taxon>
        <taxon>Micrococcales</taxon>
        <taxon>Luteimicrobium</taxon>
    </lineage>
</organism>
<accession>A0A2M8W1H9</accession>
<feature type="transmembrane region" description="Helical" evidence="14">
    <location>
        <begin position="61"/>
        <end position="81"/>
    </location>
</feature>
<dbReference type="GO" id="GO:0008289">
    <property type="term" value="F:lipid binding"/>
    <property type="evidence" value="ECO:0007669"/>
    <property type="project" value="UniProtKB-KW"/>
</dbReference>
<evidence type="ECO:0000256" key="2">
    <source>
        <dbReference type="ARBA" id="ARBA00006704"/>
    </source>
</evidence>
<evidence type="ECO:0000256" key="14">
    <source>
        <dbReference type="HAMAP-Rule" id="MF_01396"/>
    </source>
</evidence>
<evidence type="ECO:0000256" key="4">
    <source>
        <dbReference type="ARBA" id="ARBA00022475"/>
    </source>
</evidence>
<evidence type="ECO:0000256" key="12">
    <source>
        <dbReference type="ARBA" id="ARBA00023310"/>
    </source>
</evidence>
<comment type="function">
    <text evidence="14">Key component of the F(0) channel; it plays a direct role in translocation across the membrane. A homomeric c-ring of between 10-14 subunits forms the central stalk rotor element with the F(1) delta and epsilon subunits.</text>
</comment>
<feature type="transmembrane region" description="Helical" evidence="14">
    <location>
        <begin position="22"/>
        <end position="40"/>
    </location>
</feature>
<comment type="caution">
    <text evidence="16">The sequence shown here is derived from an EMBL/GenBank/DDBJ whole genome shotgun (WGS) entry which is preliminary data.</text>
</comment>
<evidence type="ECO:0000256" key="3">
    <source>
        <dbReference type="ARBA" id="ARBA00022448"/>
    </source>
</evidence>
<comment type="subcellular location">
    <subcellularLocation>
        <location evidence="1 14">Cell membrane</location>
        <topology evidence="1 14">Multi-pass membrane protein</topology>
    </subcellularLocation>
</comment>
<keyword evidence="12 14" id="KW-0066">ATP synthesis</keyword>
<dbReference type="Gene3D" id="1.20.20.10">
    <property type="entry name" value="F1F0 ATP synthase subunit C"/>
    <property type="match status" value="1"/>
</dbReference>
<evidence type="ECO:0000256" key="13">
    <source>
        <dbReference type="ARBA" id="ARBA00025198"/>
    </source>
</evidence>
<evidence type="ECO:0000256" key="1">
    <source>
        <dbReference type="ARBA" id="ARBA00004651"/>
    </source>
</evidence>
<dbReference type="GO" id="GO:0046933">
    <property type="term" value="F:proton-transporting ATP synthase activity, rotational mechanism"/>
    <property type="evidence" value="ECO:0007669"/>
    <property type="project" value="UniProtKB-UniRule"/>
</dbReference>
<keyword evidence="5 14" id="KW-0138">CF(0)</keyword>
<dbReference type="PRINTS" id="PR00124">
    <property type="entry name" value="ATPASEC"/>
</dbReference>
<dbReference type="GO" id="GO:0033177">
    <property type="term" value="C:proton-transporting two-sector ATPase complex, proton-transporting domain"/>
    <property type="evidence" value="ECO:0007669"/>
    <property type="project" value="InterPro"/>
</dbReference>
<gene>
    <name evidence="14" type="primary">atpE</name>
    <name evidence="16" type="ORF">CLV34_3245</name>
</gene>
<evidence type="ECO:0000256" key="9">
    <source>
        <dbReference type="ARBA" id="ARBA00023065"/>
    </source>
</evidence>
<keyword evidence="17" id="KW-1185">Reference proteome</keyword>
<proteinExistence type="inferred from homology"/>
<evidence type="ECO:0000256" key="6">
    <source>
        <dbReference type="ARBA" id="ARBA00022692"/>
    </source>
</evidence>
<protein>
    <recommendedName>
        <fullName evidence="14">ATP synthase subunit c</fullName>
    </recommendedName>
    <alternativeName>
        <fullName evidence="14">ATP synthase F(0) sector subunit c</fullName>
    </alternativeName>
    <alternativeName>
        <fullName evidence="14">F-type ATPase subunit c</fullName>
        <shortName evidence="14">F-ATPase subunit c</shortName>
    </alternativeName>
    <alternativeName>
        <fullName evidence="14">Lipid-binding protein</fullName>
    </alternativeName>
</protein>
<dbReference type="PANTHER" id="PTHR10031">
    <property type="entry name" value="ATP SYNTHASE LIPID-BINDING PROTEIN, MITOCHONDRIAL"/>
    <property type="match status" value="1"/>
</dbReference>
<feature type="site" description="Reversibly protonated during proton transport" evidence="14">
    <location>
        <position position="68"/>
    </location>
</feature>
<evidence type="ECO:0000313" key="17">
    <source>
        <dbReference type="Proteomes" id="UP000231586"/>
    </source>
</evidence>
<dbReference type="Proteomes" id="UP000231586">
    <property type="component" value="Unassembled WGS sequence"/>
</dbReference>
<keyword evidence="11 14" id="KW-0472">Membrane</keyword>
<dbReference type="OrthoDB" id="3183855at2"/>
<dbReference type="PANTHER" id="PTHR10031:SF0">
    <property type="entry name" value="ATPASE PROTEIN 9"/>
    <property type="match status" value="1"/>
</dbReference>
<keyword evidence="10 14" id="KW-0446">Lipid-binding</keyword>
<comment type="similarity">
    <text evidence="2 14">Belongs to the ATPase C chain family.</text>
</comment>
<dbReference type="CDD" id="cd18121">
    <property type="entry name" value="ATP-synt_Fo_c"/>
    <property type="match status" value="1"/>
</dbReference>
<dbReference type="GO" id="GO:0005886">
    <property type="term" value="C:plasma membrane"/>
    <property type="evidence" value="ECO:0007669"/>
    <property type="project" value="UniProtKB-SubCell"/>
</dbReference>
<keyword evidence="7 14" id="KW-0375">Hydrogen ion transport</keyword>
<keyword evidence="6 14" id="KW-0812">Transmembrane</keyword>
<evidence type="ECO:0000256" key="7">
    <source>
        <dbReference type="ARBA" id="ARBA00022781"/>
    </source>
</evidence>
<evidence type="ECO:0000256" key="10">
    <source>
        <dbReference type="ARBA" id="ARBA00023121"/>
    </source>
</evidence>
<keyword evidence="8 14" id="KW-1133">Transmembrane helix</keyword>
<dbReference type="HAMAP" id="MF_01396">
    <property type="entry name" value="ATP_synth_c_bact"/>
    <property type="match status" value="1"/>
</dbReference>
<dbReference type="RefSeq" id="WP_100351326.1">
    <property type="nucleotide sequence ID" value="NZ_PGTZ01000014.1"/>
</dbReference>
<dbReference type="PROSITE" id="PS00605">
    <property type="entry name" value="ATPASE_C"/>
    <property type="match status" value="1"/>
</dbReference>
<evidence type="ECO:0000313" key="16">
    <source>
        <dbReference type="EMBL" id="PJI84787.1"/>
    </source>
</evidence>
<dbReference type="FunFam" id="1.20.20.10:FF:000002">
    <property type="entry name" value="ATP synthase subunit c"/>
    <property type="match status" value="1"/>
</dbReference>
<keyword evidence="4 14" id="KW-1003">Cell membrane</keyword>